<comment type="caution">
    <text evidence="3">The sequence shown here is derived from an EMBL/GenBank/DDBJ whole genome shotgun (WGS) entry which is preliminary data.</text>
</comment>
<name>A0ABS8P1R8_9PSEU</name>
<dbReference type="RefSeq" id="WP_230729725.1">
    <property type="nucleotide sequence ID" value="NZ_JAJNDB010000001.1"/>
</dbReference>
<dbReference type="EMBL" id="JAJNDB010000001">
    <property type="protein sequence ID" value="MCD2192034.1"/>
    <property type="molecule type" value="Genomic_DNA"/>
</dbReference>
<keyword evidence="4" id="KW-1185">Reference proteome</keyword>
<feature type="domain" description="Alpha/beta hydrolase" evidence="2">
    <location>
        <begin position="37"/>
        <end position="501"/>
    </location>
</feature>
<dbReference type="Pfam" id="PF20091">
    <property type="entry name" value="Abhydrolase_10"/>
    <property type="match status" value="1"/>
</dbReference>
<sequence length="509" mass="53497">MAGLCFALCLVAGTVGCGVTSPTGDGVGVEVPGLPAVSGPIPVSAQSYPFLASDHDVSPIDVAASGYVEQEYLVAGPARVFSWPASDTLRVAATGSYTTRILIRRPADPARFSGRVRVEPLNTTSGHDLDGAWEIGHAGFMHAGDAYVGITVGPQTISSLKRFDPARYASLQMADPQPDTSGCPTPHQIDPGGEPGLAWDVISQVGGLIRSTAPSNPLRDLRPRESTLTGWSQSGSYDLTYLGAVARHETLPGGGPVFDGYVPGAGGYAGTPISRCAPLPAPGDPRARFDPPPGVPVEVVSTPTDFASAASFPRATDRPDDSDTPDRRIRLYEIGGGSHLPADQGAFFPDDAELVRAGLRPENRVAYPLSRFPLHVVLDAAFANLDAWVDHGVPPPHATRLTVADPADWPPEATTDALGNPVGGVRTTASDVPTATFAPRGLKAPGSNQSAYAGYDITFSLQYLQVLYPGHGDYVTKVTADARELQARRWLTEDDAEDLIRAADRAPVP</sequence>
<organism evidence="3 4">
    <name type="scientific">Actinomycetospora endophytica</name>
    <dbReference type="NCBI Taxonomy" id="2291215"/>
    <lineage>
        <taxon>Bacteria</taxon>
        <taxon>Bacillati</taxon>
        <taxon>Actinomycetota</taxon>
        <taxon>Actinomycetes</taxon>
        <taxon>Pseudonocardiales</taxon>
        <taxon>Pseudonocardiaceae</taxon>
        <taxon>Actinomycetospora</taxon>
    </lineage>
</organism>
<reference evidence="3 4" key="1">
    <citation type="submission" date="2021-11" db="EMBL/GenBank/DDBJ databases">
        <title>Draft genome sequence of Actinomycetospora sp. SF1 isolated from the rhizosphere soil.</title>
        <authorList>
            <person name="Duangmal K."/>
            <person name="Chantavorakit T."/>
        </authorList>
    </citation>
    <scope>NUCLEOTIDE SEQUENCE [LARGE SCALE GENOMIC DNA]</scope>
    <source>
        <strain evidence="3 4">TBRC 5722</strain>
    </source>
</reference>
<evidence type="ECO:0000313" key="3">
    <source>
        <dbReference type="EMBL" id="MCD2192034.1"/>
    </source>
</evidence>
<dbReference type="InterPro" id="IPR045394">
    <property type="entry name" value="Abhydrolase_dom"/>
</dbReference>
<dbReference type="Proteomes" id="UP001199469">
    <property type="component" value="Unassembled WGS sequence"/>
</dbReference>
<evidence type="ECO:0000313" key="4">
    <source>
        <dbReference type="Proteomes" id="UP001199469"/>
    </source>
</evidence>
<protein>
    <recommendedName>
        <fullName evidence="2">Alpha/beta hydrolase domain-containing protein</fullName>
    </recommendedName>
</protein>
<evidence type="ECO:0000256" key="1">
    <source>
        <dbReference type="SAM" id="SignalP"/>
    </source>
</evidence>
<gene>
    <name evidence="3" type="ORF">LQ327_01340</name>
</gene>
<accession>A0ABS8P1R8</accession>
<keyword evidence="1" id="KW-0732">Signal</keyword>
<feature type="chain" id="PRO_5047134689" description="Alpha/beta hydrolase domain-containing protein" evidence="1">
    <location>
        <begin position="18"/>
        <end position="509"/>
    </location>
</feature>
<evidence type="ECO:0000259" key="2">
    <source>
        <dbReference type="Pfam" id="PF20091"/>
    </source>
</evidence>
<proteinExistence type="predicted"/>
<feature type="signal peptide" evidence="1">
    <location>
        <begin position="1"/>
        <end position="17"/>
    </location>
</feature>